<gene>
    <name evidence="2" type="ORF">QTG54_008882</name>
</gene>
<feature type="compositionally biased region" description="Basic residues" evidence="1">
    <location>
        <begin position="53"/>
        <end position="64"/>
    </location>
</feature>
<reference evidence="2" key="1">
    <citation type="submission" date="2023-06" db="EMBL/GenBank/DDBJ databases">
        <title>Survivors Of The Sea: Transcriptome response of Skeletonema marinoi to long-term dormancy.</title>
        <authorList>
            <person name="Pinder M.I.M."/>
            <person name="Kourtchenko O."/>
            <person name="Robertson E.K."/>
            <person name="Larsson T."/>
            <person name="Maumus F."/>
            <person name="Osuna-Cruz C.M."/>
            <person name="Vancaester E."/>
            <person name="Stenow R."/>
            <person name="Vandepoele K."/>
            <person name="Ploug H."/>
            <person name="Bruchert V."/>
            <person name="Godhe A."/>
            <person name="Topel M."/>
        </authorList>
    </citation>
    <scope>NUCLEOTIDE SEQUENCE</scope>
    <source>
        <strain evidence="2">R05AC</strain>
    </source>
</reference>
<dbReference type="EMBL" id="JATAAI010000015">
    <property type="protein sequence ID" value="KAK1740787.1"/>
    <property type="molecule type" value="Genomic_DNA"/>
</dbReference>
<name>A0AAD9DB15_9STRA</name>
<evidence type="ECO:0000313" key="3">
    <source>
        <dbReference type="Proteomes" id="UP001224775"/>
    </source>
</evidence>
<comment type="caution">
    <text evidence="2">The sequence shown here is derived from an EMBL/GenBank/DDBJ whole genome shotgun (WGS) entry which is preliminary data.</text>
</comment>
<dbReference type="AlphaFoldDB" id="A0AAD9DB15"/>
<feature type="region of interest" description="Disordered" evidence="1">
    <location>
        <begin position="1"/>
        <end position="93"/>
    </location>
</feature>
<protein>
    <submittedName>
        <fullName evidence="2">Uncharacterized protein</fullName>
    </submittedName>
</protein>
<organism evidence="2 3">
    <name type="scientific">Skeletonema marinoi</name>
    <dbReference type="NCBI Taxonomy" id="267567"/>
    <lineage>
        <taxon>Eukaryota</taxon>
        <taxon>Sar</taxon>
        <taxon>Stramenopiles</taxon>
        <taxon>Ochrophyta</taxon>
        <taxon>Bacillariophyta</taxon>
        <taxon>Coscinodiscophyceae</taxon>
        <taxon>Thalassiosirophycidae</taxon>
        <taxon>Thalassiosirales</taxon>
        <taxon>Skeletonemataceae</taxon>
        <taxon>Skeletonema</taxon>
        <taxon>Skeletonema marinoi-dohrnii complex</taxon>
    </lineage>
</organism>
<feature type="non-terminal residue" evidence="2">
    <location>
        <position position="93"/>
    </location>
</feature>
<accession>A0AAD9DB15</accession>
<proteinExistence type="predicted"/>
<dbReference type="Proteomes" id="UP001224775">
    <property type="component" value="Unassembled WGS sequence"/>
</dbReference>
<evidence type="ECO:0000256" key="1">
    <source>
        <dbReference type="SAM" id="MobiDB-lite"/>
    </source>
</evidence>
<keyword evidence="3" id="KW-1185">Reference proteome</keyword>
<evidence type="ECO:0000313" key="2">
    <source>
        <dbReference type="EMBL" id="KAK1740787.1"/>
    </source>
</evidence>
<feature type="compositionally biased region" description="Gly residues" evidence="1">
    <location>
        <begin position="84"/>
        <end position="93"/>
    </location>
</feature>
<sequence>MARKRKDRTSIESAATVETVDTIDTVDDNTGIPEAIGTGVSDSSSKDNSNETRRRKSPRQKKLLKPNFKGMQGSGSDEHYKVGRLGGAYSGKA</sequence>